<dbReference type="RefSeq" id="WP_082371403.1">
    <property type="nucleotide sequence ID" value="NZ_BAAAEB010000007.1"/>
</dbReference>
<dbReference type="InterPro" id="IPR012312">
    <property type="entry name" value="Hemerythrin-like"/>
</dbReference>
<dbReference type="NCBIfam" id="NF002522">
    <property type="entry name" value="PRK01917.1"/>
    <property type="match status" value="1"/>
</dbReference>
<keyword evidence="2" id="KW-0479">Metal-binding</keyword>
<dbReference type="SUPFAM" id="SSF47188">
    <property type="entry name" value="Hemerythrin-like"/>
    <property type="match status" value="1"/>
</dbReference>
<keyword evidence="3" id="KW-0408">Iron</keyword>
<evidence type="ECO:0000313" key="6">
    <source>
        <dbReference type="Proteomes" id="UP000542973"/>
    </source>
</evidence>
<dbReference type="NCBIfam" id="TIGR02481">
    <property type="entry name" value="hemeryth_dom"/>
    <property type="match status" value="1"/>
</dbReference>
<name>A0A6N1BDH4_9BURK</name>
<dbReference type="InterPro" id="IPR035938">
    <property type="entry name" value="Hemerythrin-like_sf"/>
</dbReference>
<evidence type="ECO:0000313" key="5">
    <source>
        <dbReference type="EMBL" id="NNH09578.1"/>
    </source>
</evidence>
<reference evidence="5 6" key="1">
    <citation type="submission" date="2020-05" db="EMBL/GenBank/DDBJ databases">
        <title>MicrobeNet Type strains.</title>
        <authorList>
            <person name="Nicholson A.C."/>
        </authorList>
    </citation>
    <scope>NUCLEOTIDE SEQUENCE [LARGE SCALE GENOMIC DNA]</scope>
    <source>
        <strain evidence="5 6">ATCC 700815</strain>
    </source>
</reference>
<sequence length="159" mass="17431">MTVSAPAPASIPATPTAAPPDLDSSALPADLHLGEPVTDHTHAEFVLLLEAAARASDDGFLAALDEWIDHTRYHFGMEEAWMEAMNFGPRQCHAGEHRQMLEIVDKVRAKVEQEGDFETGRRLVAELPGWFALHVRKQDAAMVAYMRQNGFTLVEGPAA</sequence>
<proteinExistence type="inferred from homology"/>
<gene>
    <name evidence="5" type="ORF">HLB16_01610</name>
</gene>
<protein>
    <submittedName>
        <fullName evidence="5">Bacteriohemerythrin</fullName>
    </submittedName>
</protein>
<dbReference type="GeneID" id="70689340"/>
<dbReference type="AlphaFoldDB" id="A0A6N1BDH4"/>
<evidence type="ECO:0000256" key="3">
    <source>
        <dbReference type="ARBA" id="ARBA00023004"/>
    </source>
</evidence>
<dbReference type="Gene3D" id="1.20.120.50">
    <property type="entry name" value="Hemerythrin-like"/>
    <property type="match status" value="1"/>
</dbReference>
<dbReference type="EMBL" id="JABEMD010000001">
    <property type="protein sequence ID" value="NNH09578.1"/>
    <property type="molecule type" value="Genomic_DNA"/>
</dbReference>
<feature type="region of interest" description="Disordered" evidence="4">
    <location>
        <begin position="1"/>
        <end position="33"/>
    </location>
</feature>
<dbReference type="CDD" id="cd12107">
    <property type="entry name" value="Hemerythrin"/>
    <property type="match status" value="1"/>
</dbReference>
<evidence type="ECO:0000256" key="2">
    <source>
        <dbReference type="ARBA" id="ARBA00022723"/>
    </source>
</evidence>
<comment type="caution">
    <text evidence="5">The sequence shown here is derived from an EMBL/GenBank/DDBJ whole genome shotgun (WGS) entry which is preliminary data.</text>
</comment>
<evidence type="ECO:0000256" key="1">
    <source>
        <dbReference type="ARBA" id="ARBA00010587"/>
    </source>
</evidence>
<dbReference type="InterPro" id="IPR012827">
    <property type="entry name" value="Hemerythrin_metal-bd"/>
</dbReference>
<accession>A0A6N1BDH4</accession>
<comment type="similarity">
    <text evidence="1">Belongs to the hemerythrin family.</text>
</comment>
<dbReference type="Proteomes" id="UP000542973">
    <property type="component" value="Unassembled WGS sequence"/>
</dbReference>
<organism evidence="5 6">
    <name type="scientific">Cupriavidus gilardii</name>
    <dbReference type="NCBI Taxonomy" id="82541"/>
    <lineage>
        <taxon>Bacteria</taxon>
        <taxon>Pseudomonadati</taxon>
        <taxon>Pseudomonadota</taxon>
        <taxon>Betaproteobacteria</taxon>
        <taxon>Burkholderiales</taxon>
        <taxon>Burkholderiaceae</taxon>
        <taxon>Cupriavidus</taxon>
    </lineage>
</organism>
<dbReference type="Pfam" id="PF01814">
    <property type="entry name" value="Hemerythrin"/>
    <property type="match status" value="1"/>
</dbReference>
<dbReference type="InterPro" id="IPR016131">
    <property type="entry name" value="Haemerythrin_Fe_BS"/>
</dbReference>
<feature type="compositionally biased region" description="Low complexity" evidence="4">
    <location>
        <begin position="1"/>
        <end position="20"/>
    </location>
</feature>
<dbReference type="GO" id="GO:0046872">
    <property type="term" value="F:metal ion binding"/>
    <property type="evidence" value="ECO:0007669"/>
    <property type="project" value="UniProtKB-KW"/>
</dbReference>
<evidence type="ECO:0000256" key="4">
    <source>
        <dbReference type="SAM" id="MobiDB-lite"/>
    </source>
</evidence>
<dbReference type="PROSITE" id="PS00550">
    <property type="entry name" value="HEMERYTHRINS"/>
    <property type="match status" value="1"/>
</dbReference>